<feature type="domain" description="NADPH-dependent FMN reductase-like" evidence="1">
    <location>
        <begin position="2"/>
        <end position="148"/>
    </location>
</feature>
<gene>
    <name evidence="2" type="ORF">LRA02_16150</name>
</gene>
<dbReference type="AlphaFoldDB" id="A0A512PNG7"/>
<dbReference type="Pfam" id="PF03358">
    <property type="entry name" value="FMN_red"/>
    <property type="match status" value="1"/>
</dbReference>
<dbReference type="OrthoDB" id="9812295at2"/>
<accession>A0A512PNG7</accession>
<dbReference type="PANTHER" id="PTHR30543:SF21">
    <property type="entry name" value="NAD(P)H-DEPENDENT FMN REDUCTASE LOT6"/>
    <property type="match status" value="1"/>
</dbReference>
<proteinExistence type="predicted"/>
<name>A0A512PNG7_9LACO</name>
<dbReference type="GO" id="GO:0005829">
    <property type="term" value="C:cytosol"/>
    <property type="evidence" value="ECO:0007669"/>
    <property type="project" value="TreeGrafter"/>
</dbReference>
<comment type="caution">
    <text evidence="2">The sequence shown here is derived from an EMBL/GenBank/DDBJ whole genome shotgun (WGS) entry which is preliminary data.</text>
</comment>
<dbReference type="GO" id="GO:0010181">
    <property type="term" value="F:FMN binding"/>
    <property type="evidence" value="ECO:0007669"/>
    <property type="project" value="TreeGrafter"/>
</dbReference>
<protein>
    <recommendedName>
        <fullName evidence="1">NADPH-dependent FMN reductase-like domain-containing protein</fullName>
    </recommendedName>
</protein>
<dbReference type="InterPro" id="IPR050712">
    <property type="entry name" value="NAD(P)H-dep_reductase"/>
</dbReference>
<dbReference type="InterPro" id="IPR029039">
    <property type="entry name" value="Flavoprotein-like_sf"/>
</dbReference>
<dbReference type="Proteomes" id="UP000321569">
    <property type="component" value="Unassembled WGS sequence"/>
</dbReference>
<evidence type="ECO:0000259" key="1">
    <source>
        <dbReference type="Pfam" id="PF03358"/>
    </source>
</evidence>
<dbReference type="EMBL" id="BKAM01000031">
    <property type="protein sequence ID" value="GEP72747.1"/>
    <property type="molecule type" value="Genomic_DNA"/>
</dbReference>
<dbReference type="InterPro" id="IPR005025">
    <property type="entry name" value="FMN_Rdtase-like_dom"/>
</dbReference>
<dbReference type="RefSeq" id="WP_054748903.1">
    <property type="nucleotide sequence ID" value="NZ_BKAM01000031.1"/>
</dbReference>
<evidence type="ECO:0000313" key="3">
    <source>
        <dbReference type="Proteomes" id="UP000321569"/>
    </source>
</evidence>
<dbReference type="SUPFAM" id="SSF52218">
    <property type="entry name" value="Flavoproteins"/>
    <property type="match status" value="1"/>
</dbReference>
<evidence type="ECO:0000313" key="2">
    <source>
        <dbReference type="EMBL" id="GEP72747.1"/>
    </source>
</evidence>
<reference evidence="2 3" key="1">
    <citation type="submission" date="2019-07" db="EMBL/GenBank/DDBJ databases">
        <title>Whole genome shotgun sequence of Lactobacillus rapi NBRC 109618.</title>
        <authorList>
            <person name="Hosoyama A."/>
            <person name="Uohara A."/>
            <person name="Ohji S."/>
            <person name="Ichikawa N."/>
        </authorList>
    </citation>
    <scope>NUCLEOTIDE SEQUENCE [LARGE SCALE GENOMIC DNA]</scope>
    <source>
        <strain evidence="2 3">NBRC 109618</strain>
    </source>
</reference>
<sequence>MVKIGVVLGSVRSKLGEAIFNYLQSKYTDTPDVQYDWIKLDDFPLEPYHHDETPLSEGIQGLKSNERRWLSQLNGEDGYIFLTPEYDHAIPGSLKNALDYVGPEVNRKPVQIISYSYYSDGGMLAAESFVEILQMLKMIVLPTPVLLWNANDNFTQAGQLLSNAANSDHFSERLDEAFHEIGFYTRVLHENPFE</sequence>
<dbReference type="GO" id="GO:0016491">
    <property type="term" value="F:oxidoreductase activity"/>
    <property type="evidence" value="ECO:0007669"/>
    <property type="project" value="InterPro"/>
</dbReference>
<dbReference type="STRING" id="1423795.FD12_GL002544"/>
<dbReference type="PANTHER" id="PTHR30543">
    <property type="entry name" value="CHROMATE REDUCTASE"/>
    <property type="match status" value="1"/>
</dbReference>
<organism evidence="2 3">
    <name type="scientific">Lentilactobacillus rapi</name>
    <dbReference type="NCBI Taxonomy" id="481723"/>
    <lineage>
        <taxon>Bacteria</taxon>
        <taxon>Bacillati</taxon>
        <taxon>Bacillota</taxon>
        <taxon>Bacilli</taxon>
        <taxon>Lactobacillales</taxon>
        <taxon>Lactobacillaceae</taxon>
        <taxon>Lentilactobacillus</taxon>
    </lineage>
</organism>
<dbReference type="Gene3D" id="3.40.50.360">
    <property type="match status" value="1"/>
</dbReference>